<keyword evidence="3" id="KW-1185">Reference proteome</keyword>
<protein>
    <submittedName>
        <fullName evidence="2">Uncharacterized protein</fullName>
    </submittedName>
</protein>
<dbReference type="OrthoDB" id="3233731at2759"/>
<feature type="region of interest" description="Disordered" evidence="1">
    <location>
        <begin position="29"/>
        <end position="64"/>
    </location>
</feature>
<feature type="region of interest" description="Disordered" evidence="1">
    <location>
        <begin position="446"/>
        <end position="497"/>
    </location>
</feature>
<evidence type="ECO:0000313" key="3">
    <source>
        <dbReference type="Proteomes" id="UP000029665"/>
    </source>
</evidence>
<feature type="compositionally biased region" description="Low complexity" evidence="1">
    <location>
        <begin position="93"/>
        <end position="106"/>
    </location>
</feature>
<feature type="compositionally biased region" description="Polar residues" evidence="1">
    <location>
        <begin position="112"/>
        <end position="138"/>
    </location>
</feature>
<sequence>MSAVVAIQTSNFVDVTVHLPSQAAPAYAFLAHPPPQKKRPTQPLPSPPAQPRLPSCIPAYPRRRSATTSAIAAWAAAVHPGSPAPRSPHRRSSISSVRCSSGGSPRLVSRRPSVTGTGSPLPNSASFLSFSETPTTGSRIGISPSVKDFKPDLTAVGYTSVFVHFPDTPLSATVFTSKTRPSPTAHRAPPRSPSSPVRPTKGLKSFRSLTALRPVRRTRSKSVTMRGPPSPPLTAQITSKKPSAHAKTSRAEANMAVSASKKSKYAKLRPPPLAMELALAQLADGGSIEDHIRRFAEAQAKAAGATELTRDGRLVGVSDVYRDGAGGVWRDQDEEWEYAHLLGGDDESEDSWVRFGSPTKVRKPCVPTTECNGDRHRGSVSSQDSDLDPCYAMRPEDECDDLATFGGALGPACAVRPGMSVLAIPARTRRTAKHLRKPKFLLDAFPVPDGSSASPSSSPAPSHPAAEAQAQAKQTARQRKRPAPLTLTPPSPAFKCPTNPLDPEQVRNDFLASSFHPAASAPQRTHVHMPAIPRSVPRVEEHASTISSKKLENPKRSVMSVRGLLRTMGGRKGDM</sequence>
<name>A0A060S8Y7_PYCCI</name>
<dbReference type="HOGENOM" id="CLU_491847_0_0_1"/>
<comment type="caution">
    <text evidence="2">The sequence shown here is derived from an EMBL/GenBank/DDBJ whole genome shotgun (WGS) entry which is preliminary data.</text>
</comment>
<reference evidence="2" key="1">
    <citation type="submission" date="2014-01" db="EMBL/GenBank/DDBJ databases">
        <title>The genome of the white-rot fungus Pycnoporus cinnabarinus: a basidiomycete model with a versatile arsenal for lignocellulosic biomass breakdown.</title>
        <authorList>
            <person name="Levasseur A."/>
            <person name="Lomascolo A."/>
            <person name="Ruiz-Duenas F.J."/>
            <person name="Uzan E."/>
            <person name="Piumi F."/>
            <person name="Kues U."/>
            <person name="Ram A.F.J."/>
            <person name="Murat C."/>
            <person name="Haon M."/>
            <person name="Benoit I."/>
            <person name="Arfi Y."/>
            <person name="Chevret D."/>
            <person name="Drula E."/>
            <person name="Kwon M.J."/>
            <person name="Gouret P."/>
            <person name="Lesage-Meessen L."/>
            <person name="Lombard V."/>
            <person name="Mariette J."/>
            <person name="Noirot C."/>
            <person name="Park J."/>
            <person name="Patyshakuliyeva A."/>
            <person name="Wieneger R.A.B."/>
            <person name="Wosten H.A.B."/>
            <person name="Martin F."/>
            <person name="Coutinho P.M."/>
            <person name="de Vries R."/>
            <person name="Martinez A.T."/>
            <person name="Klopp C."/>
            <person name="Pontarotti P."/>
            <person name="Henrissat B."/>
            <person name="Record E."/>
        </authorList>
    </citation>
    <scope>NUCLEOTIDE SEQUENCE [LARGE SCALE GENOMIC DNA]</scope>
    <source>
        <strain evidence="2">BRFM137</strain>
    </source>
</reference>
<proteinExistence type="predicted"/>
<evidence type="ECO:0000256" key="1">
    <source>
        <dbReference type="SAM" id="MobiDB-lite"/>
    </source>
</evidence>
<accession>A0A060S8Y7</accession>
<evidence type="ECO:0000313" key="2">
    <source>
        <dbReference type="EMBL" id="CDO68828.1"/>
    </source>
</evidence>
<dbReference type="EMBL" id="CCBP010000026">
    <property type="protein sequence ID" value="CDO68828.1"/>
    <property type="molecule type" value="Genomic_DNA"/>
</dbReference>
<feature type="compositionally biased region" description="Pro residues" evidence="1">
    <location>
        <begin position="42"/>
        <end position="51"/>
    </location>
</feature>
<feature type="region of interest" description="Disordered" evidence="1">
    <location>
        <begin position="217"/>
        <end position="249"/>
    </location>
</feature>
<dbReference type="Proteomes" id="UP000029665">
    <property type="component" value="Unassembled WGS sequence"/>
</dbReference>
<dbReference type="AlphaFoldDB" id="A0A060S8Y7"/>
<feature type="compositionally biased region" description="Low complexity" evidence="1">
    <location>
        <begin position="451"/>
        <end position="472"/>
    </location>
</feature>
<feature type="region of interest" description="Disordered" evidence="1">
    <location>
        <begin position="78"/>
        <end position="146"/>
    </location>
</feature>
<gene>
    <name evidence="2" type="ORF">BN946_scf184805.g37</name>
</gene>
<dbReference type="OMA" id="QDEEMEY"/>
<organism evidence="2 3">
    <name type="scientific">Pycnoporus cinnabarinus</name>
    <name type="common">Cinnabar-red polypore</name>
    <name type="synonym">Trametes cinnabarina</name>
    <dbReference type="NCBI Taxonomy" id="5643"/>
    <lineage>
        <taxon>Eukaryota</taxon>
        <taxon>Fungi</taxon>
        <taxon>Dikarya</taxon>
        <taxon>Basidiomycota</taxon>
        <taxon>Agaricomycotina</taxon>
        <taxon>Agaricomycetes</taxon>
        <taxon>Polyporales</taxon>
        <taxon>Polyporaceae</taxon>
        <taxon>Trametes</taxon>
    </lineage>
</organism>
<feature type="region of interest" description="Disordered" evidence="1">
    <location>
        <begin position="173"/>
        <end position="205"/>
    </location>
</feature>